<accession>A0A1B8GB11</accession>
<dbReference type="Proteomes" id="UP000091956">
    <property type="component" value="Unassembled WGS sequence"/>
</dbReference>
<keyword evidence="1" id="KW-0812">Transmembrane</keyword>
<name>A0A1B8GB11_9PEZI</name>
<keyword evidence="3" id="KW-1185">Reference proteome</keyword>
<proteinExistence type="predicted"/>
<evidence type="ECO:0000256" key="1">
    <source>
        <dbReference type="SAM" id="Phobius"/>
    </source>
</evidence>
<gene>
    <name evidence="2" type="ORF">VE01_09006</name>
</gene>
<evidence type="ECO:0000313" key="2">
    <source>
        <dbReference type="EMBL" id="OBT93039.1"/>
    </source>
</evidence>
<keyword evidence="1" id="KW-0472">Membrane</keyword>
<evidence type="ECO:0000313" key="3">
    <source>
        <dbReference type="Proteomes" id="UP000091956"/>
    </source>
</evidence>
<dbReference type="EMBL" id="KV460258">
    <property type="protein sequence ID" value="OBT93039.1"/>
    <property type="molecule type" value="Genomic_DNA"/>
</dbReference>
<reference evidence="3" key="2">
    <citation type="journal article" date="2018" name="Nat. Commun.">
        <title>Extreme sensitivity to ultraviolet light in the fungal pathogen causing white-nose syndrome of bats.</title>
        <authorList>
            <person name="Palmer J.M."/>
            <person name="Drees K.P."/>
            <person name="Foster J.T."/>
            <person name="Lindner D.L."/>
        </authorList>
    </citation>
    <scope>NUCLEOTIDE SEQUENCE [LARGE SCALE GENOMIC DNA]</scope>
    <source>
        <strain evidence="3">UAMH 10579</strain>
    </source>
</reference>
<dbReference type="STRING" id="342668.A0A1B8GB11"/>
<reference evidence="2 3" key="1">
    <citation type="submission" date="2016-03" db="EMBL/GenBank/DDBJ databases">
        <title>Comparative genomics of Pseudogymnoascus destructans, the fungus causing white-nose syndrome of bats.</title>
        <authorList>
            <person name="Palmer J.M."/>
            <person name="Drees K.P."/>
            <person name="Foster J.T."/>
            <person name="Lindner D.L."/>
        </authorList>
    </citation>
    <scope>NUCLEOTIDE SEQUENCE [LARGE SCALE GENOMIC DNA]</scope>
    <source>
        <strain evidence="2 3">UAMH 10579</strain>
    </source>
</reference>
<dbReference type="AlphaFoldDB" id="A0A1B8GB11"/>
<dbReference type="GeneID" id="28842392"/>
<dbReference type="RefSeq" id="XP_018126772.1">
    <property type="nucleotide sequence ID" value="XM_018278423.2"/>
</dbReference>
<keyword evidence="1" id="KW-1133">Transmembrane helix</keyword>
<dbReference type="OrthoDB" id="3440405at2759"/>
<protein>
    <submittedName>
        <fullName evidence="2">Uncharacterized protein</fullName>
    </submittedName>
</protein>
<sequence length="193" mass="20325">MGAYLSTLLNRLVGTTTVRHTQQTHTYHDLKAPLPSSHQSFDEKFPLLTTTSAASPSTNFLVPGVPKTDAQLADEFSGLILFSRTPTIFRHRLSTTFPPPPTTASDVSTTSWTSSLALAILHSITAAIEAGVPLGAAKEVVETANRDVEGWIGEHPVMAGVVAMVVALGVLVVVAPWVVEGLGFGGVGVRLGE</sequence>
<organism evidence="2 3">
    <name type="scientific">Pseudogymnoascus verrucosus</name>
    <dbReference type="NCBI Taxonomy" id="342668"/>
    <lineage>
        <taxon>Eukaryota</taxon>
        <taxon>Fungi</taxon>
        <taxon>Dikarya</taxon>
        <taxon>Ascomycota</taxon>
        <taxon>Pezizomycotina</taxon>
        <taxon>Leotiomycetes</taxon>
        <taxon>Thelebolales</taxon>
        <taxon>Thelebolaceae</taxon>
        <taxon>Pseudogymnoascus</taxon>
    </lineage>
</organism>
<feature type="transmembrane region" description="Helical" evidence="1">
    <location>
        <begin position="157"/>
        <end position="179"/>
    </location>
</feature>